<protein>
    <submittedName>
        <fullName evidence="1">Uncharacterized protein</fullName>
    </submittedName>
</protein>
<proteinExistence type="predicted"/>
<dbReference type="Proteomes" id="UP000094378">
    <property type="component" value="Chromosome"/>
</dbReference>
<name>A0A1B3SKX8_9MOLU</name>
<dbReference type="KEGG" id="shj:SHELI_v1c06380"/>
<dbReference type="STRING" id="216938.SHELI_v1c06380"/>
<organism evidence="1 2">
    <name type="scientific">Spiroplasma helicoides</name>
    <dbReference type="NCBI Taxonomy" id="216938"/>
    <lineage>
        <taxon>Bacteria</taxon>
        <taxon>Bacillati</taxon>
        <taxon>Mycoplasmatota</taxon>
        <taxon>Mollicutes</taxon>
        <taxon>Entomoplasmatales</taxon>
        <taxon>Spiroplasmataceae</taxon>
        <taxon>Spiroplasma</taxon>
    </lineage>
</organism>
<dbReference type="AlphaFoldDB" id="A0A1B3SKX8"/>
<dbReference type="RefSeq" id="WP_069116641.1">
    <property type="nucleotide sequence ID" value="NZ_CP017015.1"/>
</dbReference>
<evidence type="ECO:0000313" key="1">
    <source>
        <dbReference type="EMBL" id="AOG60589.1"/>
    </source>
</evidence>
<evidence type="ECO:0000313" key="2">
    <source>
        <dbReference type="Proteomes" id="UP000094378"/>
    </source>
</evidence>
<keyword evidence="2" id="KW-1185">Reference proteome</keyword>
<dbReference type="EMBL" id="CP017015">
    <property type="protein sequence ID" value="AOG60589.1"/>
    <property type="molecule type" value="Genomic_DNA"/>
</dbReference>
<gene>
    <name evidence="1" type="ORF">SHELI_v1c06380</name>
</gene>
<reference evidence="1 2" key="1">
    <citation type="submission" date="2016-08" db="EMBL/GenBank/DDBJ databases">
        <title>Complete genome sequence of Spiroplasma helicoides TABS-2 (DSM 22551).</title>
        <authorList>
            <person name="Shen W.-Y."/>
            <person name="Lo W.-S."/>
            <person name="Lai Y.-C."/>
            <person name="Kuo C.-H."/>
        </authorList>
    </citation>
    <scope>NUCLEOTIDE SEQUENCE [LARGE SCALE GENOMIC DNA]</scope>
    <source>
        <strain evidence="1 2">TABS-2</strain>
    </source>
</reference>
<accession>A0A1B3SKX8</accession>
<sequence>MINKKEKLKDIYNYLKECGCTSIEFYLPQDVKFEAKNSMRVIREIYKISFMNKNFKVFNFFLTFNTNNILYRAENTTNASWCITLDDKSSQEVERILDVYLNKDSVMGLSKMEQPIQSTPIRFLDTLDPNQFNIYVEILKYKNITKQSCKITDYMFFDEFDVFFKEFLPIFTQ</sequence>
<dbReference type="OrthoDB" id="389448at2"/>